<dbReference type="EMBL" id="JAJEPV010000006">
    <property type="protein sequence ID" value="MCC2118666.1"/>
    <property type="molecule type" value="Genomic_DNA"/>
</dbReference>
<organism evidence="1 2">
    <name type="scientific">Waltera acetigignens</name>
    <dbReference type="NCBI Taxonomy" id="2981769"/>
    <lineage>
        <taxon>Bacteria</taxon>
        <taxon>Bacillati</taxon>
        <taxon>Bacillota</taxon>
        <taxon>Clostridia</taxon>
        <taxon>Lachnospirales</taxon>
        <taxon>Lachnospiraceae</taxon>
        <taxon>Waltera</taxon>
    </lineage>
</organism>
<sequence>MEYLNKVLGIEVAYEDLQERCSAEKKTREEILPSAQMLLLHFIYGGAQELSTSQAAKNLELTPASISRASKQLEEMGLLHIKKEAVEVMLKKMLRKE</sequence>
<dbReference type="InterPro" id="IPR036388">
    <property type="entry name" value="WH-like_DNA-bd_sf"/>
</dbReference>
<evidence type="ECO:0000313" key="2">
    <source>
        <dbReference type="Proteomes" id="UP001197795"/>
    </source>
</evidence>
<protein>
    <submittedName>
        <fullName evidence="1">MarR family transcriptional regulator</fullName>
    </submittedName>
</protein>
<dbReference type="SUPFAM" id="SSF46785">
    <property type="entry name" value="Winged helix' DNA-binding domain"/>
    <property type="match status" value="1"/>
</dbReference>
<name>A0AAE3D7J2_9FIRM</name>
<dbReference type="Gene3D" id="1.10.10.10">
    <property type="entry name" value="Winged helix-like DNA-binding domain superfamily/Winged helix DNA-binding domain"/>
    <property type="match status" value="1"/>
</dbReference>
<accession>A0AAE3D7J2</accession>
<dbReference type="Proteomes" id="UP001197795">
    <property type="component" value="Unassembled WGS sequence"/>
</dbReference>
<reference evidence="1 2" key="1">
    <citation type="submission" date="2021-10" db="EMBL/GenBank/DDBJ databases">
        <title>Anaerobic single-cell dispensing facilitates the cultivation of human gut bacteria.</title>
        <authorList>
            <person name="Afrizal A."/>
        </authorList>
    </citation>
    <scope>NUCLEOTIDE SEQUENCE [LARGE SCALE GENOMIC DNA]</scope>
    <source>
        <strain evidence="1 2">CLA-AA-H273</strain>
    </source>
</reference>
<comment type="caution">
    <text evidence="1">The sequence shown here is derived from an EMBL/GenBank/DDBJ whole genome shotgun (WGS) entry which is preliminary data.</text>
</comment>
<dbReference type="InterPro" id="IPR036390">
    <property type="entry name" value="WH_DNA-bd_sf"/>
</dbReference>
<dbReference type="RefSeq" id="WP_227732527.1">
    <property type="nucleotide sequence ID" value="NZ_JAJEPV010000006.1"/>
</dbReference>
<evidence type="ECO:0000313" key="1">
    <source>
        <dbReference type="EMBL" id="MCC2118666.1"/>
    </source>
</evidence>
<dbReference type="AlphaFoldDB" id="A0AAE3D7J2"/>
<keyword evidence="2" id="KW-1185">Reference proteome</keyword>
<proteinExistence type="predicted"/>
<gene>
    <name evidence="1" type="ORF">LKD75_03490</name>
</gene>